<gene>
    <name evidence="8" type="ORF">SAMN05192582_101124</name>
</gene>
<dbReference type="CDD" id="cd01182">
    <property type="entry name" value="INT_RitC_C_like"/>
    <property type="match status" value="1"/>
</dbReference>
<organism evidence="8 9">
    <name type="scientific">Bacteroides ovatus</name>
    <dbReference type="NCBI Taxonomy" id="28116"/>
    <lineage>
        <taxon>Bacteria</taxon>
        <taxon>Pseudomonadati</taxon>
        <taxon>Bacteroidota</taxon>
        <taxon>Bacteroidia</taxon>
        <taxon>Bacteroidales</taxon>
        <taxon>Bacteroidaceae</taxon>
        <taxon>Bacteroides</taxon>
    </lineage>
</organism>
<proteinExistence type="inferred from homology"/>
<evidence type="ECO:0000259" key="6">
    <source>
        <dbReference type="PROSITE" id="PS51898"/>
    </source>
</evidence>
<feature type="domain" description="Tyr recombinase" evidence="6">
    <location>
        <begin position="122"/>
        <end position="312"/>
    </location>
</feature>
<name>A0A1G8ENZ0_BACOV</name>
<evidence type="ECO:0000256" key="5">
    <source>
        <dbReference type="PROSITE-ProRule" id="PRU01248"/>
    </source>
</evidence>
<sequence length="342" mass="39923">MKTNTDFAKHISRFLSEYLPHHRNVSPNTIKSYTDTFIQFITFMRNKKCVPVEKLTLECLNKENIINFLQWIKDERKCSNATRNYRLAAICSFTQYLQYEDIGRLSTWQQIGSIKALKTEKRTINYLTVDAIKLLLEQPDTTTGKGRRNLALLALMYDTGARVQEIIDLTVECIRIESRPYTIRLTGKGRKSRIVPLMDEQTDILRNYLEECHSQKSENKKHPLFYNSRGEKLTRAGVTYIMQSYIQMARMAHPELILDKISCHSLRHSKAMHLLQSGVNLVYIKDILGHSSIQTTDIYARADSKQKREALENAYVDINPKSNGMKLWENDKNLLEWLKRLR</sequence>
<dbReference type="GO" id="GO:0015074">
    <property type="term" value="P:DNA integration"/>
    <property type="evidence" value="ECO:0007669"/>
    <property type="project" value="UniProtKB-KW"/>
</dbReference>
<dbReference type="PANTHER" id="PTHR30349:SF41">
    <property type="entry name" value="INTEGRASE_RECOMBINASE PROTEIN MJ0367-RELATED"/>
    <property type="match status" value="1"/>
</dbReference>
<evidence type="ECO:0000256" key="3">
    <source>
        <dbReference type="ARBA" id="ARBA00023125"/>
    </source>
</evidence>
<dbReference type="EMBL" id="FNDO01000011">
    <property type="protein sequence ID" value="SDH71557.1"/>
    <property type="molecule type" value="Genomic_DNA"/>
</dbReference>
<evidence type="ECO:0000313" key="9">
    <source>
        <dbReference type="Proteomes" id="UP000181870"/>
    </source>
</evidence>
<dbReference type="GO" id="GO:0003677">
    <property type="term" value="F:DNA binding"/>
    <property type="evidence" value="ECO:0007669"/>
    <property type="project" value="UniProtKB-UniRule"/>
</dbReference>
<dbReference type="Gene3D" id="1.10.443.10">
    <property type="entry name" value="Intergrase catalytic core"/>
    <property type="match status" value="1"/>
</dbReference>
<dbReference type="AlphaFoldDB" id="A0A1G8ENZ0"/>
<evidence type="ECO:0000256" key="4">
    <source>
        <dbReference type="ARBA" id="ARBA00023172"/>
    </source>
</evidence>
<dbReference type="InterPro" id="IPR002104">
    <property type="entry name" value="Integrase_catalytic"/>
</dbReference>
<feature type="domain" description="Core-binding (CB)" evidence="7">
    <location>
        <begin position="5"/>
        <end position="98"/>
    </location>
</feature>
<dbReference type="InterPro" id="IPR013762">
    <property type="entry name" value="Integrase-like_cat_sf"/>
</dbReference>
<dbReference type="PANTHER" id="PTHR30349">
    <property type="entry name" value="PHAGE INTEGRASE-RELATED"/>
    <property type="match status" value="1"/>
</dbReference>
<dbReference type="Gene3D" id="1.10.150.130">
    <property type="match status" value="1"/>
</dbReference>
<dbReference type="InterPro" id="IPR050090">
    <property type="entry name" value="Tyrosine_recombinase_XerCD"/>
</dbReference>
<dbReference type="PROSITE" id="PS51898">
    <property type="entry name" value="TYR_RECOMBINASE"/>
    <property type="match status" value="1"/>
</dbReference>
<dbReference type="SUPFAM" id="SSF56349">
    <property type="entry name" value="DNA breaking-rejoining enzymes"/>
    <property type="match status" value="1"/>
</dbReference>
<keyword evidence="4" id="KW-0233">DNA recombination</keyword>
<dbReference type="Proteomes" id="UP000181870">
    <property type="component" value="Unassembled WGS sequence"/>
</dbReference>
<dbReference type="InterPro" id="IPR011010">
    <property type="entry name" value="DNA_brk_join_enz"/>
</dbReference>
<dbReference type="InterPro" id="IPR004107">
    <property type="entry name" value="Integrase_SAM-like_N"/>
</dbReference>
<evidence type="ECO:0000313" key="8">
    <source>
        <dbReference type="EMBL" id="SDH71557.1"/>
    </source>
</evidence>
<accession>A0A1G8ENZ0</accession>
<dbReference type="GO" id="GO:0006310">
    <property type="term" value="P:DNA recombination"/>
    <property type="evidence" value="ECO:0007669"/>
    <property type="project" value="UniProtKB-KW"/>
</dbReference>
<keyword evidence="2" id="KW-0229">DNA integration</keyword>
<protein>
    <submittedName>
        <fullName evidence="8">Site-specific recombinase XerD</fullName>
    </submittedName>
</protein>
<comment type="similarity">
    <text evidence="1">Belongs to the 'phage' integrase family.</text>
</comment>
<evidence type="ECO:0000256" key="2">
    <source>
        <dbReference type="ARBA" id="ARBA00022908"/>
    </source>
</evidence>
<dbReference type="InterPro" id="IPR044068">
    <property type="entry name" value="CB"/>
</dbReference>
<evidence type="ECO:0000259" key="7">
    <source>
        <dbReference type="PROSITE" id="PS51900"/>
    </source>
</evidence>
<keyword evidence="3 5" id="KW-0238">DNA-binding</keyword>
<dbReference type="Pfam" id="PF00589">
    <property type="entry name" value="Phage_integrase"/>
    <property type="match status" value="1"/>
</dbReference>
<reference evidence="8 9" key="1">
    <citation type="submission" date="2016-10" db="EMBL/GenBank/DDBJ databases">
        <authorList>
            <person name="de Groot N.N."/>
        </authorList>
    </citation>
    <scope>NUCLEOTIDE SEQUENCE [LARGE SCALE GENOMIC DNA]</scope>
    <source>
        <strain evidence="8 9">NLAE-zl-C57</strain>
    </source>
</reference>
<dbReference type="PROSITE" id="PS51900">
    <property type="entry name" value="CB"/>
    <property type="match status" value="1"/>
</dbReference>
<dbReference type="Pfam" id="PF13495">
    <property type="entry name" value="Phage_int_SAM_4"/>
    <property type="match status" value="1"/>
</dbReference>
<dbReference type="RefSeq" id="WP_074636772.1">
    <property type="nucleotide sequence ID" value="NZ_FNDO01000011.1"/>
</dbReference>
<evidence type="ECO:0000256" key="1">
    <source>
        <dbReference type="ARBA" id="ARBA00008857"/>
    </source>
</evidence>
<dbReference type="InterPro" id="IPR010998">
    <property type="entry name" value="Integrase_recombinase_N"/>
</dbReference>